<dbReference type="Gene3D" id="3.90.400.10">
    <property type="entry name" value="Oligo-1,6-glucosidase, Domain 2"/>
    <property type="match status" value="1"/>
</dbReference>
<keyword evidence="4" id="KW-0378">Hydrolase</keyword>
<feature type="domain" description="Glycosyl hydrolase family 13 catalytic" evidence="3">
    <location>
        <begin position="26"/>
        <end position="425"/>
    </location>
</feature>
<dbReference type="Pfam" id="PF00128">
    <property type="entry name" value="Alpha-amylase"/>
    <property type="match status" value="1"/>
</dbReference>
<dbReference type="GO" id="GO:0004556">
    <property type="term" value="F:alpha-amylase activity"/>
    <property type="evidence" value="ECO:0007669"/>
    <property type="project" value="TreeGrafter"/>
</dbReference>
<dbReference type="AlphaFoldDB" id="A0A348HDX0"/>
<dbReference type="Proteomes" id="UP000267342">
    <property type="component" value="Chromosome"/>
</dbReference>
<dbReference type="PANTHER" id="PTHR10357">
    <property type="entry name" value="ALPHA-AMYLASE FAMILY MEMBER"/>
    <property type="match status" value="1"/>
</dbReference>
<name>A0A348HDX0_9GAMM</name>
<accession>A0A348HDX0</accession>
<dbReference type="OrthoDB" id="9805159at2"/>
<evidence type="ECO:0000313" key="5">
    <source>
        <dbReference type="Proteomes" id="UP000267342"/>
    </source>
</evidence>
<dbReference type="InterPro" id="IPR017853">
    <property type="entry name" value="GH"/>
</dbReference>
<evidence type="ECO:0000313" key="4">
    <source>
        <dbReference type="EMBL" id="BBG29822.1"/>
    </source>
</evidence>
<gene>
    <name evidence="4" type="ORF">ZBT109_1055</name>
</gene>
<dbReference type="STRING" id="1123510.GCA_000620025_01092"/>
<keyword evidence="2" id="KW-0325">Glycoprotein</keyword>
<comment type="similarity">
    <text evidence="1">Belongs to the glycosyl hydrolase 13 family.</text>
</comment>
<sequence>MQSSETTQPARQRQEPSWWRHAVIYQIYPRSFADSDGDGIGDLQGIRDRMSYLARLGVDAIWLSPFYRSPQADAGYDVSDYRDVDPLFGDLDEFDKMLSRAHESGLKVIVDLVPNHTSDEHVWFKEALASPVGSPARDRYIFRKGKGANNELPPNNWQSMFGGSAWTRVDGTDQWYLHMFDTKQPDLNWHNPEVHEEFIRTLRFWLDRGVDGFRVDVAHGLIKKEGLPDAEEGQVTNVDGDRGPMWDQDGVHDIYREWRKVLDEYDGDRSMVAEAWVSPERMARYIRSDEMCQAFNFPYMMTPWNADAYRQVIQRSLDEFGKVNAPSTWVLSNHDVTRHATRFGMPNPGTVLRGISLHTEQPDEVLGLRRARASIFMTLGLPGSAYIYQGEELGLPENTTMDDSFRQDPTYFRTNGKDVGRDGCRVPIPWKAKAPAYGFGPDNSANTWLPQPDSFARYAIDVEEKDPLSTLALYRRVLKLRQWYDLGNGEVEWLDAPHKDVLMFRNRDVIAVINMGDQTVPLPDLPILAQSQPETMDGLLPGNSAVWMFAHKR</sequence>
<keyword evidence="5" id="KW-1185">Reference proteome</keyword>
<dbReference type="PANTHER" id="PTHR10357:SF179">
    <property type="entry name" value="NEUTRAL AND BASIC AMINO ACID TRANSPORT PROTEIN RBAT"/>
    <property type="match status" value="1"/>
</dbReference>
<protein>
    <submittedName>
        <fullName evidence="4">Putative alpha-glucosidase, glycosyl hydrolase family 13</fullName>
    </submittedName>
</protein>
<organism evidence="4 5">
    <name type="scientific">Zymobacter palmae</name>
    <dbReference type="NCBI Taxonomy" id="33074"/>
    <lineage>
        <taxon>Bacteria</taxon>
        <taxon>Pseudomonadati</taxon>
        <taxon>Pseudomonadota</taxon>
        <taxon>Gammaproteobacteria</taxon>
        <taxon>Oceanospirillales</taxon>
        <taxon>Halomonadaceae</taxon>
        <taxon>Zymobacter group</taxon>
        <taxon>Zymobacter</taxon>
    </lineage>
</organism>
<dbReference type="InterPro" id="IPR006047">
    <property type="entry name" value="GH13_cat_dom"/>
</dbReference>
<dbReference type="InterPro" id="IPR045857">
    <property type="entry name" value="O16G_dom_2"/>
</dbReference>
<reference evidence="4 5" key="1">
    <citation type="submission" date="2018-09" db="EMBL/GenBank/DDBJ databases">
        <title>Zymobacter palmae IAM14233 (=T109) whole genome analysis.</title>
        <authorList>
            <person name="Yanase H."/>
        </authorList>
    </citation>
    <scope>NUCLEOTIDE SEQUENCE [LARGE SCALE GENOMIC DNA]</scope>
    <source>
        <strain evidence="4 5">IAM14233</strain>
    </source>
</reference>
<dbReference type="CDD" id="cd11332">
    <property type="entry name" value="AmyAc_OligoGlu_TS"/>
    <property type="match status" value="1"/>
</dbReference>
<dbReference type="SUPFAM" id="SSF51445">
    <property type="entry name" value="(Trans)glycosidases"/>
    <property type="match status" value="1"/>
</dbReference>
<proteinExistence type="inferred from homology"/>
<dbReference type="EMBL" id="AP018933">
    <property type="protein sequence ID" value="BBG29822.1"/>
    <property type="molecule type" value="Genomic_DNA"/>
</dbReference>
<evidence type="ECO:0000259" key="3">
    <source>
        <dbReference type="SMART" id="SM00642"/>
    </source>
</evidence>
<evidence type="ECO:0000256" key="2">
    <source>
        <dbReference type="ARBA" id="ARBA00023180"/>
    </source>
</evidence>
<dbReference type="KEGG" id="zpl:ZBT109_1055"/>
<dbReference type="Gene3D" id="3.20.20.80">
    <property type="entry name" value="Glycosidases"/>
    <property type="match status" value="1"/>
</dbReference>
<evidence type="ECO:0000256" key="1">
    <source>
        <dbReference type="ARBA" id="ARBA00008061"/>
    </source>
</evidence>
<dbReference type="RefSeq" id="WP_051524196.1">
    <property type="nucleotide sequence ID" value="NZ_AP018933.1"/>
</dbReference>
<dbReference type="FunFam" id="3.90.400.10:FF:000001">
    <property type="entry name" value="Maltase A3, isoform A"/>
    <property type="match status" value="1"/>
</dbReference>
<dbReference type="GO" id="GO:0009313">
    <property type="term" value="P:oligosaccharide catabolic process"/>
    <property type="evidence" value="ECO:0007669"/>
    <property type="project" value="TreeGrafter"/>
</dbReference>
<dbReference type="SMART" id="SM00642">
    <property type="entry name" value="Aamy"/>
    <property type="match status" value="1"/>
</dbReference>